<dbReference type="EMBL" id="MCGT01000025">
    <property type="protein sequence ID" value="ORX49819.1"/>
    <property type="molecule type" value="Genomic_DNA"/>
</dbReference>
<dbReference type="AlphaFoldDB" id="A0A1X2GBE1"/>
<organism evidence="2 3">
    <name type="scientific">Hesseltinella vesiculosa</name>
    <dbReference type="NCBI Taxonomy" id="101127"/>
    <lineage>
        <taxon>Eukaryota</taxon>
        <taxon>Fungi</taxon>
        <taxon>Fungi incertae sedis</taxon>
        <taxon>Mucoromycota</taxon>
        <taxon>Mucoromycotina</taxon>
        <taxon>Mucoromycetes</taxon>
        <taxon>Mucorales</taxon>
        <taxon>Cunninghamellaceae</taxon>
        <taxon>Hesseltinella</taxon>
    </lineage>
</organism>
<evidence type="ECO:0000256" key="1">
    <source>
        <dbReference type="SAM" id="MobiDB-lite"/>
    </source>
</evidence>
<evidence type="ECO:0000313" key="3">
    <source>
        <dbReference type="Proteomes" id="UP000242146"/>
    </source>
</evidence>
<dbReference type="OrthoDB" id="2290357at2759"/>
<gene>
    <name evidence="2" type="ORF">DM01DRAFT_1337957</name>
</gene>
<evidence type="ECO:0000313" key="2">
    <source>
        <dbReference type="EMBL" id="ORX49819.1"/>
    </source>
</evidence>
<accession>A0A1X2GBE1</accession>
<reference evidence="2 3" key="1">
    <citation type="submission" date="2016-07" db="EMBL/GenBank/DDBJ databases">
        <title>Pervasive Adenine N6-methylation of Active Genes in Fungi.</title>
        <authorList>
            <consortium name="DOE Joint Genome Institute"/>
            <person name="Mondo S.J."/>
            <person name="Dannebaum R.O."/>
            <person name="Kuo R.C."/>
            <person name="Labutti K."/>
            <person name="Haridas S."/>
            <person name="Kuo A."/>
            <person name="Salamov A."/>
            <person name="Ahrendt S.R."/>
            <person name="Lipzen A."/>
            <person name="Sullivan W."/>
            <person name="Andreopoulos W.B."/>
            <person name="Clum A."/>
            <person name="Lindquist E."/>
            <person name="Daum C."/>
            <person name="Ramamoorthy G.K."/>
            <person name="Gryganskyi A."/>
            <person name="Culley D."/>
            <person name="Magnuson J.K."/>
            <person name="James T.Y."/>
            <person name="O'Malley M.A."/>
            <person name="Stajich J.E."/>
            <person name="Spatafora J.W."/>
            <person name="Visel A."/>
            <person name="Grigoriev I.V."/>
        </authorList>
    </citation>
    <scope>NUCLEOTIDE SEQUENCE [LARGE SCALE GENOMIC DNA]</scope>
    <source>
        <strain evidence="2 3">NRRL 3301</strain>
    </source>
</reference>
<feature type="compositionally biased region" description="Low complexity" evidence="1">
    <location>
        <begin position="115"/>
        <end position="133"/>
    </location>
</feature>
<sequence>MATRPRSTSITRKPYYVPPSGMMSPPTPMASRRYASHRLSNASMTSTSSYSSYHSTGTHASAHYPPTSHPSLMQRILNTVELIFTNLIDTLIFTSAIFLTAYRYWAGKQIDSHDSPFSSSPLSSPRPSHSFHPTYPSPPSQHAYAPHNQLSSHGVYEAHSHGNADMKRQDPPIGSFRPELSLVVTPPTTPKWRTSDPAWSDLKHPAMDIPQTQSNPACKKKEKPQAPDQSDQDDEEDDDRVNRIEETLQALIRQGQEALSSTIDWEGSL</sequence>
<name>A0A1X2GBE1_9FUNG</name>
<proteinExistence type="predicted"/>
<protein>
    <submittedName>
        <fullName evidence="2">Uncharacterized protein</fullName>
    </submittedName>
</protein>
<dbReference type="Proteomes" id="UP000242146">
    <property type="component" value="Unassembled WGS sequence"/>
</dbReference>
<feature type="compositionally biased region" description="Acidic residues" evidence="1">
    <location>
        <begin position="230"/>
        <end position="239"/>
    </location>
</feature>
<comment type="caution">
    <text evidence="2">The sequence shown here is derived from an EMBL/GenBank/DDBJ whole genome shotgun (WGS) entry which is preliminary data.</text>
</comment>
<feature type="region of interest" description="Disordered" evidence="1">
    <location>
        <begin position="1"/>
        <end position="24"/>
    </location>
</feature>
<feature type="compositionally biased region" description="Basic and acidic residues" evidence="1">
    <location>
        <begin position="156"/>
        <end position="170"/>
    </location>
</feature>
<feature type="region of interest" description="Disordered" evidence="1">
    <location>
        <begin position="115"/>
        <end position="243"/>
    </location>
</feature>
<feature type="compositionally biased region" description="Polar residues" evidence="1">
    <location>
        <begin position="1"/>
        <end position="11"/>
    </location>
</feature>
<keyword evidence="3" id="KW-1185">Reference proteome</keyword>